<evidence type="ECO:0000313" key="5">
    <source>
        <dbReference type="EMBL" id="KAK0746180.1"/>
    </source>
</evidence>
<evidence type="ECO:0000256" key="1">
    <source>
        <dbReference type="ARBA" id="ARBA00006432"/>
    </source>
</evidence>
<gene>
    <name evidence="5" type="ORF">B0T18DRAFT_327469</name>
</gene>
<dbReference type="InterPro" id="IPR042099">
    <property type="entry name" value="ANL_N_sf"/>
</dbReference>
<evidence type="ECO:0008006" key="7">
    <source>
        <dbReference type="Google" id="ProtNLM"/>
    </source>
</evidence>
<dbReference type="SUPFAM" id="SSF56801">
    <property type="entry name" value="Acetyl-CoA synthetase-like"/>
    <property type="match status" value="1"/>
</dbReference>
<organism evidence="5 6">
    <name type="scientific">Schizothecium vesticola</name>
    <dbReference type="NCBI Taxonomy" id="314040"/>
    <lineage>
        <taxon>Eukaryota</taxon>
        <taxon>Fungi</taxon>
        <taxon>Dikarya</taxon>
        <taxon>Ascomycota</taxon>
        <taxon>Pezizomycotina</taxon>
        <taxon>Sordariomycetes</taxon>
        <taxon>Sordariomycetidae</taxon>
        <taxon>Sordariales</taxon>
        <taxon>Schizotheciaceae</taxon>
        <taxon>Schizothecium</taxon>
    </lineage>
</organism>
<dbReference type="FunFam" id="3.30.300.30:FF:000007">
    <property type="entry name" value="4-coumarate--CoA ligase 2"/>
    <property type="match status" value="1"/>
</dbReference>
<dbReference type="CDD" id="cd05911">
    <property type="entry name" value="Firefly_Luc_like"/>
    <property type="match status" value="1"/>
</dbReference>
<dbReference type="Gene3D" id="3.40.50.12780">
    <property type="entry name" value="N-terminal domain of ligase-like"/>
    <property type="match status" value="1"/>
</dbReference>
<dbReference type="Gene3D" id="3.30.300.30">
    <property type="match status" value="1"/>
</dbReference>
<dbReference type="PROSITE" id="PS00455">
    <property type="entry name" value="AMP_BINDING"/>
    <property type="match status" value="1"/>
</dbReference>
<evidence type="ECO:0000313" key="6">
    <source>
        <dbReference type="Proteomes" id="UP001172155"/>
    </source>
</evidence>
<dbReference type="InterPro" id="IPR020845">
    <property type="entry name" value="AMP-binding_CS"/>
</dbReference>
<protein>
    <recommendedName>
        <fullName evidence="7">Acetyl-CoA synthetase-like protein</fullName>
    </recommendedName>
</protein>
<comment type="caution">
    <text evidence="5">The sequence shown here is derived from an EMBL/GenBank/DDBJ whole genome shotgun (WGS) entry which is preliminary data.</text>
</comment>
<dbReference type="Pfam" id="PF13193">
    <property type="entry name" value="AMP-binding_C"/>
    <property type="match status" value="1"/>
</dbReference>
<comment type="similarity">
    <text evidence="1">Belongs to the ATP-dependent AMP-binding enzyme family.</text>
</comment>
<dbReference type="PANTHER" id="PTHR24096">
    <property type="entry name" value="LONG-CHAIN-FATTY-ACID--COA LIGASE"/>
    <property type="match status" value="1"/>
</dbReference>
<dbReference type="PANTHER" id="PTHR24096:SF149">
    <property type="entry name" value="AMP-BINDING DOMAIN-CONTAINING PROTEIN-RELATED"/>
    <property type="match status" value="1"/>
</dbReference>
<dbReference type="AlphaFoldDB" id="A0AA40EVE4"/>
<feature type="domain" description="AMP-dependent synthetase/ligase" evidence="3">
    <location>
        <begin position="32"/>
        <end position="399"/>
    </location>
</feature>
<accession>A0AA40EVE4</accession>
<evidence type="ECO:0000256" key="2">
    <source>
        <dbReference type="ARBA" id="ARBA00022598"/>
    </source>
</evidence>
<dbReference type="GO" id="GO:0016405">
    <property type="term" value="F:CoA-ligase activity"/>
    <property type="evidence" value="ECO:0007669"/>
    <property type="project" value="TreeGrafter"/>
</dbReference>
<feature type="domain" description="AMP-binding enzyme C-terminal" evidence="4">
    <location>
        <begin position="450"/>
        <end position="530"/>
    </location>
</feature>
<proteinExistence type="inferred from homology"/>
<dbReference type="InterPro" id="IPR000873">
    <property type="entry name" value="AMP-dep_synth/lig_dom"/>
</dbReference>
<dbReference type="EMBL" id="JAUKUD010000004">
    <property type="protein sequence ID" value="KAK0746180.1"/>
    <property type="molecule type" value="Genomic_DNA"/>
</dbReference>
<reference evidence="5" key="1">
    <citation type="submission" date="2023-06" db="EMBL/GenBank/DDBJ databases">
        <title>Genome-scale phylogeny and comparative genomics of the fungal order Sordariales.</title>
        <authorList>
            <consortium name="Lawrence Berkeley National Laboratory"/>
            <person name="Hensen N."/>
            <person name="Bonometti L."/>
            <person name="Westerberg I."/>
            <person name="Brannstrom I.O."/>
            <person name="Guillou S."/>
            <person name="Cros-Aarteil S."/>
            <person name="Calhoun S."/>
            <person name="Haridas S."/>
            <person name="Kuo A."/>
            <person name="Mondo S."/>
            <person name="Pangilinan J."/>
            <person name="Riley R."/>
            <person name="LaButti K."/>
            <person name="Andreopoulos B."/>
            <person name="Lipzen A."/>
            <person name="Chen C."/>
            <person name="Yanf M."/>
            <person name="Daum C."/>
            <person name="Ng V."/>
            <person name="Clum A."/>
            <person name="Steindorff A."/>
            <person name="Ohm R."/>
            <person name="Martin F."/>
            <person name="Silar P."/>
            <person name="Natvig D."/>
            <person name="Lalanne C."/>
            <person name="Gautier V."/>
            <person name="Ament-velasquez S.L."/>
            <person name="Kruys A."/>
            <person name="Hutchinson M.I."/>
            <person name="Powell A.J."/>
            <person name="Barry K."/>
            <person name="Miller A.N."/>
            <person name="Grigoriev I.V."/>
            <person name="Debuchy R."/>
            <person name="Gladieux P."/>
            <person name="Thoren M.H."/>
            <person name="Johannesson H."/>
        </authorList>
    </citation>
    <scope>NUCLEOTIDE SEQUENCE</scope>
    <source>
        <strain evidence="5">SMH3187-1</strain>
    </source>
</reference>
<evidence type="ECO:0000259" key="4">
    <source>
        <dbReference type="Pfam" id="PF13193"/>
    </source>
</evidence>
<sequence length="551" mass="60284">MPHPSPFPHLPIPSTDLWTLLFNDTTPRPFPPTKEILTCAQTGRSLTWAAIRDSSLAFGRGLQSLWGWSQGDVLALYTPNSIDTPLVTLGALWAGGVVSPANPLYTTDELAFQLRDSGAKALVTQLAFLPTARRAAQAAGIPEDRIILLGDEHDASARFRHFSHIRATTGAGKYVAPSTDDLAFLVYSSGTTGLPKGVCLSHGNLVANLVQCAYVEGSQWSAVGGADGRGDKQLGVLPFFHIYGLTCSVLMSVLEGWQLVVMERFDMERVLQAIQDYGITFVYVPPPVILAFGKHPLVDRYDLTSLKVLHSGAAPLTRELTEAVWDRLKIPVKQGFGLSETSPVTHCQTIHEWAKHMGSVGKLYPNMEAKIVDEEGREVAEGEAGEFWVKGPNVFKGYLNHPEWTKEAFSDDGYFKTGDIFRRDAGGNYYCVDRLKELIKYKGFPVPPAELEGLLLGHADVSDACVIGVEDKAQATEVPRAYVVLRQGVAASEAKEKELVEWAAKQVAPHKKLRGGIRFVDQVPKSASGKILRRLVREEAKKESRVAGAKL</sequence>
<name>A0AA40EVE4_9PEZI</name>
<dbReference type="InterPro" id="IPR045851">
    <property type="entry name" value="AMP-bd_C_sf"/>
</dbReference>
<dbReference type="Pfam" id="PF00501">
    <property type="entry name" value="AMP-binding"/>
    <property type="match status" value="1"/>
</dbReference>
<keyword evidence="6" id="KW-1185">Reference proteome</keyword>
<keyword evidence="2" id="KW-0436">Ligase</keyword>
<evidence type="ECO:0000259" key="3">
    <source>
        <dbReference type="Pfam" id="PF00501"/>
    </source>
</evidence>
<dbReference type="InterPro" id="IPR025110">
    <property type="entry name" value="AMP-bd_C"/>
</dbReference>
<dbReference type="Proteomes" id="UP001172155">
    <property type="component" value="Unassembled WGS sequence"/>
</dbReference>